<protein>
    <submittedName>
        <fullName evidence="1">Uncharacterized protein</fullName>
    </submittedName>
</protein>
<evidence type="ECO:0000313" key="1">
    <source>
        <dbReference type="EMBL" id="ABZ98301.1"/>
    </source>
</evidence>
<dbReference type="KEGG" id="lbi:LEPBI_I2202"/>
<dbReference type="Proteomes" id="UP000001847">
    <property type="component" value="Chromosome I"/>
</dbReference>
<dbReference type="STRING" id="456481.LEPBI_I2202"/>
<name>B0ST61_LEPBP</name>
<dbReference type="BioCyc" id="LBIF456481:LEPBI_RS10855-MONOMER"/>
<organism evidence="1 2">
    <name type="scientific">Leptospira biflexa serovar Patoc (strain Patoc 1 / ATCC 23582 / Paris)</name>
    <dbReference type="NCBI Taxonomy" id="456481"/>
    <lineage>
        <taxon>Bacteria</taxon>
        <taxon>Pseudomonadati</taxon>
        <taxon>Spirochaetota</taxon>
        <taxon>Spirochaetia</taxon>
        <taxon>Leptospirales</taxon>
        <taxon>Leptospiraceae</taxon>
        <taxon>Leptospira</taxon>
    </lineage>
</organism>
<dbReference type="AlphaFoldDB" id="B0ST61"/>
<dbReference type="OrthoDB" id="332345at2"/>
<proteinExistence type="predicted"/>
<sequence length="190" mass="21817">MNFISIIALLFFITNCSTISYENSPKLSNNLNKSTVSIHIGYLYYMDGELFDHPIQISDGIIDVRNDFQLIMENLKYNNKLSYVEIDSSKSQNELEINVIFKNKMNFLQGILSGLTLTLIPSYYDTDLEIQAILYNRNSGKKSKKAITNGKMRTYVGIFPLFSRIFSDSSKNREILIKNLLDNLLSDLEI</sequence>
<accession>B0ST61</accession>
<reference evidence="1 2" key="1">
    <citation type="journal article" date="2008" name="PLoS ONE">
        <title>Genome sequence of the saprophyte Leptospira biflexa provides insights into the evolution of Leptospira and the pathogenesis of leptospirosis.</title>
        <authorList>
            <person name="Picardeau M."/>
            <person name="Bulach D.M."/>
            <person name="Bouchier C."/>
            <person name="Zuerner R.L."/>
            <person name="Zidane N."/>
            <person name="Wilson P.J."/>
            <person name="Creno S."/>
            <person name="Kuczek E.S."/>
            <person name="Bommezzadri S."/>
            <person name="Davis J.C."/>
            <person name="McGrath A."/>
            <person name="Johnson M.J."/>
            <person name="Boursaux-Eude C."/>
            <person name="Seemann T."/>
            <person name="Rouy Z."/>
            <person name="Coppel R.L."/>
            <person name="Rood J.I."/>
            <person name="Lajus A."/>
            <person name="Davies J.K."/>
            <person name="Medigue C."/>
            <person name="Adler B."/>
        </authorList>
    </citation>
    <scope>NUCLEOTIDE SEQUENCE [LARGE SCALE GENOMIC DNA]</scope>
    <source>
        <strain evidence="2">Patoc 1 / ATCC 23582 / Paris</strain>
    </source>
</reference>
<keyword evidence="2" id="KW-1185">Reference proteome</keyword>
<dbReference type="HOGENOM" id="CLU_1426398_0_0_12"/>
<gene>
    <name evidence="1" type="ordered locus">LEPBI_I2202</name>
</gene>
<evidence type="ECO:0000313" key="2">
    <source>
        <dbReference type="Proteomes" id="UP000001847"/>
    </source>
</evidence>
<dbReference type="EMBL" id="CP000786">
    <property type="protein sequence ID" value="ABZ98301.1"/>
    <property type="molecule type" value="Genomic_DNA"/>
</dbReference>